<evidence type="ECO:0000259" key="1">
    <source>
        <dbReference type="PROSITE" id="PS51340"/>
    </source>
</evidence>
<evidence type="ECO:0000313" key="2">
    <source>
        <dbReference type="EMBL" id="TDC99571.1"/>
    </source>
</evidence>
<dbReference type="RefSeq" id="WP_132679651.1">
    <property type="nucleotide sequence ID" value="NZ_SMKS01000095.1"/>
</dbReference>
<dbReference type="Pfam" id="PF03473">
    <property type="entry name" value="MOSC"/>
    <property type="match status" value="1"/>
</dbReference>
<proteinExistence type="predicted"/>
<dbReference type="PANTHER" id="PTHR30212:SF2">
    <property type="entry name" value="PROTEIN YIIM"/>
    <property type="match status" value="1"/>
</dbReference>
<sequence length="216" mass="22911">MSVVSSVNLAVVRSGEWAGRLGKSGIDKRPADAPVLFTETGVQGDAVCDTKHHGAWYQAAYAFDGEELAHWSAELGKELMPGNAGENLTLTGVDSTSALIGERWAIGGAVLRVTGPRQPCRVFAGFWDVPGLVKKFTQHGRTGVYLAVEQPGEISAGDEVRVLSQPDHGVQVAELFALTMHGRADLAEHVAGCLPDLPEKWRATVAARIEPSSATA</sequence>
<protein>
    <submittedName>
        <fullName evidence="2">MOSC domain-containing protein</fullName>
    </submittedName>
</protein>
<name>A0A4R4V487_9PSEU</name>
<dbReference type="OrthoDB" id="9786134at2"/>
<dbReference type="GO" id="GO:0030170">
    <property type="term" value="F:pyridoxal phosphate binding"/>
    <property type="evidence" value="ECO:0007669"/>
    <property type="project" value="InterPro"/>
</dbReference>
<dbReference type="GO" id="GO:0003824">
    <property type="term" value="F:catalytic activity"/>
    <property type="evidence" value="ECO:0007669"/>
    <property type="project" value="InterPro"/>
</dbReference>
<dbReference type="AlphaFoldDB" id="A0A4R4V487"/>
<dbReference type="Gene3D" id="2.40.33.20">
    <property type="entry name" value="PK beta-barrel domain-like"/>
    <property type="match status" value="1"/>
</dbReference>
<dbReference type="Proteomes" id="UP000295674">
    <property type="component" value="Unassembled WGS sequence"/>
</dbReference>
<dbReference type="InterPro" id="IPR011037">
    <property type="entry name" value="Pyrv_Knase-like_insert_dom_sf"/>
</dbReference>
<keyword evidence="3" id="KW-1185">Reference proteome</keyword>
<comment type="caution">
    <text evidence="2">The sequence shown here is derived from an EMBL/GenBank/DDBJ whole genome shotgun (WGS) entry which is preliminary data.</text>
</comment>
<dbReference type="PROSITE" id="PS51340">
    <property type="entry name" value="MOSC"/>
    <property type="match status" value="1"/>
</dbReference>
<reference evidence="2 3" key="1">
    <citation type="submission" date="2019-03" db="EMBL/GenBank/DDBJ databases">
        <title>Draft genome sequences of novel Actinobacteria.</title>
        <authorList>
            <person name="Sahin N."/>
            <person name="Ay H."/>
            <person name="Saygin H."/>
        </authorList>
    </citation>
    <scope>NUCLEOTIDE SEQUENCE [LARGE SCALE GENOMIC DNA]</scope>
    <source>
        <strain evidence="2 3">16K309</strain>
    </source>
</reference>
<feature type="domain" description="MOSC" evidence="1">
    <location>
        <begin position="29"/>
        <end position="163"/>
    </location>
</feature>
<evidence type="ECO:0000313" key="3">
    <source>
        <dbReference type="Proteomes" id="UP000295674"/>
    </source>
</evidence>
<dbReference type="InterPro" id="IPR005302">
    <property type="entry name" value="MoCF_Sase_C"/>
</dbReference>
<dbReference type="PANTHER" id="PTHR30212">
    <property type="entry name" value="PROTEIN YIIM"/>
    <property type="match status" value="1"/>
</dbReference>
<organism evidence="2 3">
    <name type="scientific">Saccharopolyspora terrae</name>
    <dbReference type="NCBI Taxonomy" id="2530384"/>
    <lineage>
        <taxon>Bacteria</taxon>
        <taxon>Bacillati</taxon>
        <taxon>Actinomycetota</taxon>
        <taxon>Actinomycetes</taxon>
        <taxon>Pseudonocardiales</taxon>
        <taxon>Pseudonocardiaceae</taxon>
        <taxon>Saccharopolyspora</taxon>
    </lineage>
</organism>
<dbReference type="SUPFAM" id="SSF50800">
    <property type="entry name" value="PK beta-barrel domain-like"/>
    <property type="match status" value="1"/>
</dbReference>
<dbReference type="InterPro" id="IPR052353">
    <property type="entry name" value="Benzoxazolinone_Detox_Enz"/>
</dbReference>
<gene>
    <name evidence="2" type="ORF">E1181_29280</name>
</gene>
<accession>A0A4R4V487</accession>
<dbReference type="EMBL" id="SMKS01000095">
    <property type="protein sequence ID" value="TDC99571.1"/>
    <property type="molecule type" value="Genomic_DNA"/>
</dbReference>
<dbReference type="GO" id="GO:0030151">
    <property type="term" value="F:molybdenum ion binding"/>
    <property type="evidence" value="ECO:0007669"/>
    <property type="project" value="InterPro"/>
</dbReference>